<dbReference type="PANTHER" id="PTHR36442">
    <property type="entry name" value="CYCLIC-DI-AMP PHOSPHODIESTERASE PGPH"/>
    <property type="match status" value="1"/>
</dbReference>
<evidence type="ECO:0000256" key="1">
    <source>
        <dbReference type="SAM" id="Phobius"/>
    </source>
</evidence>
<name>A0ABS1TJC5_9BACI</name>
<dbReference type="InterPro" id="IPR006674">
    <property type="entry name" value="HD_domain"/>
</dbReference>
<feature type="transmembrane region" description="Helical" evidence="1">
    <location>
        <begin position="279"/>
        <end position="298"/>
    </location>
</feature>
<gene>
    <name evidence="3" type="ORF">JK635_03760</name>
</gene>
<dbReference type="Proteomes" id="UP000623967">
    <property type="component" value="Unassembled WGS sequence"/>
</dbReference>
<feature type="transmembrane region" description="Helical" evidence="1">
    <location>
        <begin position="14"/>
        <end position="36"/>
    </location>
</feature>
<dbReference type="InterPro" id="IPR003607">
    <property type="entry name" value="HD/PDEase_dom"/>
</dbReference>
<keyword evidence="1" id="KW-0472">Membrane</keyword>
<feature type="transmembrane region" description="Helical" evidence="1">
    <location>
        <begin position="445"/>
        <end position="468"/>
    </location>
</feature>
<dbReference type="SUPFAM" id="SSF109604">
    <property type="entry name" value="HD-domain/PDEase-like"/>
    <property type="match status" value="1"/>
</dbReference>
<evidence type="ECO:0000259" key="2">
    <source>
        <dbReference type="SMART" id="SM00471"/>
    </source>
</evidence>
<dbReference type="InterPro" id="IPR011624">
    <property type="entry name" value="Metal-dep_PHydrolase_7TM_extra"/>
</dbReference>
<dbReference type="InterPro" id="IPR006675">
    <property type="entry name" value="HDIG_dom"/>
</dbReference>
<protein>
    <submittedName>
        <fullName evidence="3">HD family phosphohydrolase</fullName>
    </submittedName>
</protein>
<dbReference type="EMBL" id="JAESWB010000025">
    <property type="protein sequence ID" value="MBL4951357.1"/>
    <property type="molecule type" value="Genomic_DNA"/>
</dbReference>
<dbReference type="Pfam" id="PF07697">
    <property type="entry name" value="7TMR-HDED"/>
    <property type="match status" value="1"/>
</dbReference>
<evidence type="ECO:0000313" key="3">
    <source>
        <dbReference type="EMBL" id="MBL4951357.1"/>
    </source>
</evidence>
<evidence type="ECO:0000313" key="4">
    <source>
        <dbReference type="Proteomes" id="UP000623967"/>
    </source>
</evidence>
<dbReference type="SMART" id="SM00471">
    <property type="entry name" value="HDc"/>
    <property type="match status" value="1"/>
</dbReference>
<dbReference type="Pfam" id="PF07698">
    <property type="entry name" value="7TM-7TMR_HD"/>
    <property type="match status" value="1"/>
</dbReference>
<organism evidence="3 4">
    <name type="scientific">Neobacillus paridis</name>
    <dbReference type="NCBI Taxonomy" id="2803862"/>
    <lineage>
        <taxon>Bacteria</taxon>
        <taxon>Bacillati</taxon>
        <taxon>Bacillota</taxon>
        <taxon>Bacilli</taxon>
        <taxon>Bacillales</taxon>
        <taxon>Bacillaceae</taxon>
        <taxon>Neobacillus</taxon>
    </lineage>
</organism>
<dbReference type="Gene3D" id="1.10.3210.10">
    <property type="entry name" value="Hypothetical protein af1432"/>
    <property type="match status" value="1"/>
</dbReference>
<dbReference type="CDD" id="cd00077">
    <property type="entry name" value="HDc"/>
    <property type="match status" value="1"/>
</dbReference>
<dbReference type="Pfam" id="PF01966">
    <property type="entry name" value="HD"/>
    <property type="match status" value="1"/>
</dbReference>
<keyword evidence="1" id="KW-0812">Transmembrane</keyword>
<dbReference type="InterPro" id="IPR011621">
    <property type="entry name" value="Metal-dep_PHydrolase_7TM_intra"/>
</dbReference>
<sequence length="713" mass="80184">MDFLQQHFIRIRKLLDITFFRVLFFIILGIVLYTAMYNNVKPEKLNLSLFSIAEKTIRSPGTVEDKKSTEIKRKEARDQVQDVYAVKKEYAQNRVDLITSIFDTASELNDETDQKKAADKKEPSVSEKVESLKGKLTSTVNKDLSNQVFSSLVQASNQELSIAKDLTVTAINNVMTKRIPADEVENAKKRVEEELKYSTLNDDLRRASIELGRYAVIQNEFYDPAATEELRRQAAESVEPVKILQGQIIVEEGKLINREIYRQLKLVGLLQTEKSFRPFIGLTVLILIILLGFYYYFYQVKSSPEKRQTDMLMFGITFVLSIFIMKIISLLQVFNYSWIGYLFPAAMAGMLIKILIDEKLAILTSLVLAVCGSILFNEGVAGTLNFSEGIYILFSALAGVLALNKRNQRSRILQAGSFSALVNLLTIVAIMYLPNGQFTGLEFVYYIITAFVSGIGAAVLTIGLLPFLEASFGILSTIRLIELSNPNHPLLRKILMEAPGTYHHSVMVANLAESACEAIGANGLLARVGSYYHDIGKTRRPNFFIENQMHHDNPHDRLPPEKSASIIIAHVTDGSEILKKHHLPKEIIEIAEQHHGTTLLKYFYHKALQNDPDVDEAAYRYPGPKAQSKESAVVGIADSVEAAVRSISQPTPEGIETLVRKIVTDRLEDGQFNECDLTFKEIDTVTHALCETLKGIFHSRIEYPEMTKKVKQA</sequence>
<proteinExistence type="predicted"/>
<dbReference type="NCBIfam" id="TIGR00277">
    <property type="entry name" value="HDIG"/>
    <property type="match status" value="1"/>
</dbReference>
<feature type="domain" description="HD/PDEase" evidence="2">
    <location>
        <begin position="497"/>
        <end position="652"/>
    </location>
</feature>
<dbReference type="RefSeq" id="WP_202652511.1">
    <property type="nucleotide sequence ID" value="NZ_JAESWB010000025.1"/>
</dbReference>
<feature type="transmembrane region" description="Helical" evidence="1">
    <location>
        <begin position="383"/>
        <end position="403"/>
    </location>
</feature>
<comment type="caution">
    <text evidence="3">The sequence shown here is derived from an EMBL/GenBank/DDBJ whole genome shotgun (WGS) entry which is preliminary data.</text>
</comment>
<dbReference type="InterPro" id="IPR052722">
    <property type="entry name" value="PgpH_phosphodiesterase"/>
</dbReference>
<feature type="transmembrane region" description="Helical" evidence="1">
    <location>
        <begin position="360"/>
        <end position="377"/>
    </location>
</feature>
<feature type="transmembrane region" description="Helical" evidence="1">
    <location>
        <begin position="310"/>
        <end position="332"/>
    </location>
</feature>
<keyword evidence="1" id="KW-1133">Transmembrane helix</keyword>
<keyword evidence="4" id="KW-1185">Reference proteome</keyword>
<feature type="transmembrane region" description="Helical" evidence="1">
    <location>
        <begin position="415"/>
        <end position="433"/>
    </location>
</feature>
<reference evidence="3 4" key="1">
    <citation type="submission" date="2021-01" db="EMBL/GenBank/DDBJ databases">
        <title>Genome public.</title>
        <authorList>
            <person name="Liu C."/>
            <person name="Sun Q."/>
        </authorList>
    </citation>
    <scope>NUCLEOTIDE SEQUENCE [LARGE SCALE GENOMIC DNA]</scope>
    <source>
        <strain evidence="3 4">YIM B02564</strain>
    </source>
</reference>
<accession>A0ABS1TJC5</accession>
<feature type="transmembrane region" description="Helical" evidence="1">
    <location>
        <begin position="338"/>
        <end position="355"/>
    </location>
</feature>
<dbReference type="PANTHER" id="PTHR36442:SF1">
    <property type="entry name" value="CYCLIC-DI-AMP PHOSPHODIESTERASE PGPH"/>
    <property type="match status" value="1"/>
</dbReference>